<dbReference type="AlphaFoldDB" id="A0A410MCF4"/>
<accession>A0A410MCF4</accession>
<dbReference type="RefSeq" id="WP_128524709.1">
    <property type="nucleotide sequence ID" value="NZ_CP026118.1"/>
</dbReference>
<dbReference type="OrthoDB" id="2417909at2"/>
<dbReference type="Gene3D" id="1.10.10.2910">
    <property type="match status" value="1"/>
</dbReference>
<evidence type="ECO:0000313" key="2">
    <source>
        <dbReference type="EMBL" id="QAS52422.1"/>
    </source>
</evidence>
<dbReference type="Proteomes" id="UP000287756">
    <property type="component" value="Chromosome"/>
</dbReference>
<dbReference type="Pfam" id="PF06114">
    <property type="entry name" value="Peptidase_M78"/>
    <property type="match status" value="1"/>
</dbReference>
<dbReference type="KEGG" id="hli:HLI_09330"/>
<reference evidence="2 3" key="1">
    <citation type="submission" date="2018-01" db="EMBL/GenBank/DDBJ databases">
        <title>The whole genome sequencing and assembly of Halobacillus litoralis ERB031 strain.</title>
        <authorList>
            <person name="Lee S.-J."/>
            <person name="Park M.-K."/>
            <person name="Kim J.-Y."/>
            <person name="Lee Y.-J."/>
            <person name="Yi H."/>
            <person name="Bahn Y.-S."/>
            <person name="Kim J.F."/>
            <person name="Lee D.-W."/>
        </authorList>
    </citation>
    <scope>NUCLEOTIDE SEQUENCE [LARGE SCALE GENOMIC DNA]</scope>
    <source>
        <strain evidence="2 3">ERB 031</strain>
    </source>
</reference>
<evidence type="ECO:0000313" key="3">
    <source>
        <dbReference type="Proteomes" id="UP000287756"/>
    </source>
</evidence>
<dbReference type="InterPro" id="IPR010359">
    <property type="entry name" value="IrrE_HExxH"/>
</dbReference>
<dbReference type="EMBL" id="CP026118">
    <property type="protein sequence ID" value="QAS52422.1"/>
    <property type="molecule type" value="Genomic_DNA"/>
</dbReference>
<protein>
    <recommendedName>
        <fullName evidence="1">IrrE N-terminal-like domain-containing protein</fullName>
    </recommendedName>
</protein>
<organism evidence="2 3">
    <name type="scientific">Halobacillus litoralis</name>
    <dbReference type="NCBI Taxonomy" id="45668"/>
    <lineage>
        <taxon>Bacteria</taxon>
        <taxon>Bacillati</taxon>
        <taxon>Bacillota</taxon>
        <taxon>Bacilli</taxon>
        <taxon>Bacillales</taxon>
        <taxon>Bacillaceae</taxon>
        <taxon>Halobacillus</taxon>
    </lineage>
</organism>
<gene>
    <name evidence="2" type="ORF">HLI_09330</name>
</gene>
<evidence type="ECO:0000259" key="1">
    <source>
        <dbReference type="Pfam" id="PF06114"/>
    </source>
</evidence>
<proteinExistence type="predicted"/>
<sequence>MEYLMTNLERKIEEEMISLGIVQPADLLDLEDIAKKYNAFFKTHAQRSISGMVLGVDVIRVDNRIPYYNQRQQFFHELGHVVYHIGDQKFMPKSFMEYQEFKARNYALHYAVPTFMLLKLKLPRYRTEAIRKIAHVFQVSYAFAEERFIHFERQVTGHHFYKEIYKPGNYQHSNDSEEKAIDLHDDLPFYEQPAFKRMISELKEKGATDQEIQSLIYQIENSKRKKSVM</sequence>
<feature type="domain" description="IrrE N-terminal-like" evidence="1">
    <location>
        <begin position="34"/>
        <end position="147"/>
    </location>
</feature>
<name>A0A410MCF4_9BACI</name>